<dbReference type="PANTHER" id="PTHR38462">
    <property type="entry name" value="EXONUCLEASE-LIKE PROTEIN"/>
    <property type="match status" value="1"/>
</dbReference>
<name>A0A091BD18_9GAMM</name>
<keyword evidence="4" id="KW-1185">Reference proteome</keyword>
<proteinExistence type="predicted"/>
<dbReference type="PANTHER" id="PTHR38462:SF1">
    <property type="entry name" value="YPRB RIBONUCLEASE H-LIKE DOMAIN-CONTAINING PROTEIN"/>
    <property type="match status" value="1"/>
</dbReference>
<evidence type="ECO:0000313" key="3">
    <source>
        <dbReference type="EMBL" id="KFN48729.1"/>
    </source>
</evidence>
<accession>A0A091BD18</accession>
<sequence>MPDPAESGKSFAPEGAPTGARPAVPDEIRRLLGIRLRANLPNALPARPRRPPDRTLPGDEIAPGLRYLESHHAPPPLPPRLDCSFAKDFAEIEAAHVLAFDTETTGLAGGTGTRAFMIGAADVVDGRLRVRQLLTTTLAAEPAMLRTFAGWLQESTVLLSYNGRCYDAPLLKTRYRLARLPCPITPLAHLDLLHPARRRWRGVWENCRLATIERRVLQVLREDDLPGSEAPRAWREYLQGGDATDLRRVLQHNHTDVRSLVALLAHLAALTPARRGPRDDAAMTTSDQPCVLDVAELAALRALSRGDEAAVPHAVFETLAAKGMLGPDGALTPAGRHAIDVNQAPTVPGVDN</sequence>
<dbReference type="Proteomes" id="UP000029391">
    <property type="component" value="Unassembled WGS sequence"/>
</dbReference>
<dbReference type="STRING" id="1121013.GCA_000426365_02685"/>
<dbReference type="GO" id="GO:0003676">
    <property type="term" value="F:nucleic acid binding"/>
    <property type="evidence" value="ECO:0007669"/>
    <property type="project" value="InterPro"/>
</dbReference>
<dbReference type="InterPro" id="IPR012337">
    <property type="entry name" value="RNaseH-like_sf"/>
</dbReference>
<evidence type="ECO:0000259" key="2">
    <source>
        <dbReference type="Pfam" id="PF13482"/>
    </source>
</evidence>
<dbReference type="EMBL" id="AWXU01000049">
    <property type="protein sequence ID" value="KFN48729.1"/>
    <property type="molecule type" value="Genomic_DNA"/>
</dbReference>
<dbReference type="AlphaFoldDB" id="A0A091BD18"/>
<organism evidence="3 4">
    <name type="scientific">Arenimonas composti TR7-09 = DSM 18010</name>
    <dbReference type="NCBI Taxonomy" id="1121013"/>
    <lineage>
        <taxon>Bacteria</taxon>
        <taxon>Pseudomonadati</taxon>
        <taxon>Pseudomonadota</taxon>
        <taxon>Gammaproteobacteria</taxon>
        <taxon>Lysobacterales</taxon>
        <taxon>Lysobacteraceae</taxon>
        <taxon>Arenimonas</taxon>
    </lineage>
</organism>
<protein>
    <recommendedName>
        <fullName evidence="2">YprB ribonuclease H-like domain-containing protein</fullName>
    </recommendedName>
</protein>
<feature type="region of interest" description="Disordered" evidence="1">
    <location>
        <begin position="42"/>
        <end position="61"/>
    </location>
</feature>
<evidence type="ECO:0000313" key="4">
    <source>
        <dbReference type="Proteomes" id="UP000029391"/>
    </source>
</evidence>
<dbReference type="SUPFAM" id="SSF53098">
    <property type="entry name" value="Ribonuclease H-like"/>
    <property type="match status" value="1"/>
</dbReference>
<feature type="region of interest" description="Disordered" evidence="1">
    <location>
        <begin position="1"/>
        <end position="24"/>
    </location>
</feature>
<dbReference type="InterPro" id="IPR038720">
    <property type="entry name" value="YprB_RNase_H-like_dom"/>
</dbReference>
<dbReference type="Gene3D" id="3.30.420.10">
    <property type="entry name" value="Ribonuclease H-like superfamily/Ribonuclease H"/>
    <property type="match status" value="1"/>
</dbReference>
<gene>
    <name evidence="3" type="ORF">P873_13815</name>
</gene>
<feature type="domain" description="YprB ribonuclease H-like" evidence="2">
    <location>
        <begin position="100"/>
        <end position="267"/>
    </location>
</feature>
<comment type="caution">
    <text evidence="3">The sequence shown here is derived from an EMBL/GenBank/DDBJ whole genome shotgun (WGS) entry which is preliminary data.</text>
</comment>
<evidence type="ECO:0000256" key="1">
    <source>
        <dbReference type="SAM" id="MobiDB-lite"/>
    </source>
</evidence>
<dbReference type="Pfam" id="PF13482">
    <property type="entry name" value="RNase_H_2"/>
    <property type="match status" value="1"/>
</dbReference>
<dbReference type="InterPro" id="IPR036397">
    <property type="entry name" value="RNaseH_sf"/>
</dbReference>
<dbReference type="eggNOG" id="COG3359">
    <property type="taxonomic scope" value="Bacteria"/>
</dbReference>
<reference evidence="3 4" key="1">
    <citation type="submission" date="2013-09" db="EMBL/GenBank/DDBJ databases">
        <title>Genome sequencing of Arenimonas composti.</title>
        <authorList>
            <person name="Chen F."/>
            <person name="Wang G."/>
        </authorList>
    </citation>
    <scope>NUCLEOTIDE SEQUENCE [LARGE SCALE GENOMIC DNA]</scope>
    <source>
        <strain evidence="3 4">TR7-09</strain>
    </source>
</reference>